<feature type="domain" description="Aldehyde dehydrogenase" evidence="2">
    <location>
        <begin position="12"/>
        <end position="447"/>
    </location>
</feature>
<name>A0A3S4XT54_9NEIS</name>
<evidence type="ECO:0000256" key="1">
    <source>
        <dbReference type="ARBA" id="ARBA00023002"/>
    </source>
</evidence>
<sequence>MEQSVYRSTHIISGKILFERPAQQWAEFEENLQDLRCKQRNFAALPVTVRTALLLDFAEKLAADRDRLAEMVCEEVGRCLRECKAELDKSVELIRYYARLAPELLAHKTIATQASLSQVRFEPLGVVLAVMPWNYPVWQVSRFAVPALCAGNACVVKPALTVARVTEALFELVGGTLPLIPAWLDDADVLHAIEQTDAMAFTGSADTGRRLAAHAGMNLKKTVLELGGSNAFIVMPDADVAQAAKDACYSRFRDAGQSCNAAKRIIVTEAVADKFLPLFLAECAKLKTGHPMDEETTLAPLHRSDLRERVHSQVQDALANGAKALCGGFLPEGKGWFYPATVLDGVTRSCRVYHEEVFGPVAVLLRAQDEEHAVRLANDNPFGLGASIYSENVTKAWQYAEKLHTGAVFINRHTSSDLRLPFGGVKDSGYGRELSEFGLYEFVNVKAYWQR</sequence>
<evidence type="ECO:0000313" key="3">
    <source>
        <dbReference type="EMBL" id="VEJ21354.1"/>
    </source>
</evidence>
<dbReference type="Gene3D" id="3.40.605.10">
    <property type="entry name" value="Aldehyde Dehydrogenase, Chain A, domain 1"/>
    <property type="match status" value="1"/>
</dbReference>
<dbReference type="Pfam" id="PF00171">
    <property type="entry name" value="Aldedh"/>
    <property type="match status" value="1"/>
</dbReference>
<dbReference type="PANTHER" id="PTHR43217">
    <property type="entry name" value="SUCCINATE SEMIALDEHYDE DEHYDROGENASE [NAD(P)+] SAD"/>
    <property type="match status" value="1"/>
</dbReference>
<protein>
    <submittedName>
        <fullName evidence="3">Aldehyde dehydrogenase</fullName>
        <ecNumber evidence="3">1.2.1.16</ecNumber>
    </submittedName>
</protein>
<dbReference type="InterPro" id="IPR016162">
    <property type="entry name" value="Ald_DH_N"/>
</dbReference>
<dbReference type="PANTHER" id="PTHR43217:SF1">
    <property type="entry name" value="SUCCINATE SEMIALDEHYDE DEHYDROGENASE [NAD(P)+] SAD"/>
    <property type="match status" value="1"/>
</dbReference>
<dbReference type="STRING" id="326522.BWD08_02630"/>
<dbReference type="InterPro" id="IPR047110">
    <property type="entry name" value="GABD/Sad-like"/>
</dbReference>
<accession>A0A3S4XT54</accession>
<dbReference type="InterPro" id="IPR016160">
    <property type="entry name" value="Ald_DH_CS_CYS"/>
</dbReference>
<dbReference type="Proteomes" id="UP000268229">
    <property type="component" value="Chromosome"/>
</dbReference>
<organism evidence="3 4">
    <name type="scientific">Neisseria animaloris</name>
    <dbReference type="NCBI Taxonomy" id="326522"/>
    <lineage>
        <taxon>Bacteria</taxon>
        <taxon>Pseudomonadati</taxon>
        <taxon>Pseudomonadota</taxon>
        <taxon>Betaproteobacteria</taxon>
        <taxon>Neisseriales</taxon>
        <taxon>Neisseriaceae</taxon>
        <taxon>Neisseria</taxon>
    </lineage>
</organism>
<dbReference type="SUPFAM" id="SSF53720">
    <property type="entry name" value="ALDH-like"/>
    <property type="match status" value="1"/>
</dbReference>
<dbReference type="RefSeq" id="WP_415067942.1">
    <property type="nucleotide sequence ID" value="NZ_LR134516.1"/>
</dbReference>
<dbReference type="EMBL" id="LR134516">
    <property type="protein sequence ID" value="VEJ21354.1"/>
    <property type="molecule type" value="Genomic_DNA"/>
</dbReference>
<dbReference type="KEGG" id="nani:NCTC12227_01084"/>
<dbReference type="PROSITE" id="PS00070">
    <property type="entry name" value="ALDEHYDE_DEHYDR_CYS"/>
    <property type="match status" value="1"/>
</dbReference>
<dbReference type="Gene3D" id="3.40.309.10">
    <property type="entry name" value="Aldehyde Dehydrogenase, Chain A, domain 2"/>
    <property type="match status" value="1"/>
</dbReference>
<dbReference type="InterPro" id="IPR015590">
    <property type="entry name" value="Aldehyde_DH_dom"/>
</dbReference>
<proteinExistence type="predicted"/>
<evidence type="ECO:0000259" key="2">
    <source>
        <dbReference type="Pfam" id="PF00171"/>
    </source>
</evidence>
<dbReference type="InterPro" id="IPR016163">
    <property type="entry name" value="Ald_DH_C"/>
</dbReference>
<gene>
    <name evidence="3" type="primary">sad</name>
    <name evidence="3" type="ORF">NCTC12227_01084</name>
</gene>
<reference evidence="3 4" key="1">
    <citation type="submission" date="2018-12" db="EMBL/GenBank/DDBJ databases">
        <authorList>
            <consortium name="Pathogen Informatics"/>
        </authorList>
    </citation>
    <scope>NUCLEOTIDE SEQUENCE [LARGE SCALE GENOMIC DNA]</scope>
    <source>
        <strain evidence="3 4">NCTC12227</strain>
    </source>
</reference>
<dbReference type="FunFam" id="3.40.309.10:FF:000010">
    <property type="entry name" value="Gamma-aminobutyraldehyde dehydrogenase"/>
    <property type="match status" value="1"/>
</dbReference>
<dbReference type="GO" id="GO:0004777">
    <property type="term" value="F:succinate-semialdehyde dehydrogenase (NAD+) activity"/>
    <property type="evidence" value="ECO:0007669"/>
    <property type="project" value="TreeGrafter"/>
</dbReference>
<keyword evidence="1 3" id="KW-0560">Oxidoreductase</keyword>
<keyword evidence="4" id="KW-1185">Reference proteome</keyword>
<dbReference type="AlphaFoldDB" id="A0A3S4XT54"/>
<dbReference type="EC" id="1.2.1.16" evidence="3"/>
<evidence type="ECO:0000313" key="4">
    <source>
        <dbReference type="Proteomes" id="UP000268229"/>
    </source>
</evidence>
<dbReference type="InterPro" id="IPR016161">
    <property type="entry name" value="Ald_DH/histidinol_DH"/>
</dbReference>